<evidence type="ECO:0000313" key="12">
    <source>
        <dbReference type="EMBL" id="PLT30831.1"/>
    </source>
</evidence>
<dbReference type="HAMAP" id="MF_00230">
    <property type="entry name" value="CobT"/>
    <property type="match status" value="1"/>
</dbReference>
<dbReference type="InterPro" id="IPR003200">
    <property type="entry name" value="Nict_dMeBzImd_PRibTrfase"/>
</dbReference>
<evidence type="ECO:0000256" key="2">
    <source>
        <dbReference type="ARBA" id="ARBA00005049"/>
    </source>
</evidence>
<gene>
    <name evidence="11 12" type="primary">cobT</name>
    <name evidence="12" type="ORF">CUU66_05740</name>
</gene>
<evidence type="ECO:0000256" key="1">
    <source>
        <dbReference type="ARBA" id="ARBA00002197"/>
    </source>
</evidence>
<dbReference type="GO" id="GO:0009236">
    <property type="term" value="P:cobalamin biosynthetic process"/>
    <property type="evidence" value="ECO:0007669"/>
    <property type="project" value="UniProtKB-UniRule"/>
</dbReference>
<dbReference type="Gene3D" id="1.10.1610.10">
    <property type="match status" value="1"/>
</dbReference>
<protein>
    <recommendedName>
        <fullName evidence="5 11">Nicotinate-nucleotide--dimethylbenzimidazole phosphoribosyltransferase</fullName>
        <shortName evidence="11">NN:DBI PRT</shortName>
        <ecNumber evidence="4 11">2.4.2.21</ecNumber>
    </recommendedName>
    <alternativeName>
        <fullName evidence="9 11">N(1)-alpha-phosphoribosyltransferase</fullName>
    </alternativeName>
</protein>
<evidence type="ECO:0000256" key="9">
    <source>
        <dbReference type="ARBA" id="ARBA00030686"/>
    </source>
</evidence>
<dbReference type="FunFam" id="3.40.50.10210:FF:000001">
    <property type="entry name" value="Nicotinate-nucleotide--dimethylbenzimidazole phosphoribosyltransferase"/>
    <property type="match status" value="1"/>
</dbReference>
<evidence type="ECO:0000256" key="7">
    <source>
        <dbReference type="ARBA" id="ARBA00022676"/>
    </source>
</evidence>
<name>A0A2N5M8Y8_9BACI</name>
<evidence type="ECO:0000256" key="10">
    <source>
        <dbReference type="ARBA" id="ARBA00047340"/>
    </source>
</evidence>
<comment type="catalytic activity">
    <reaction evidence="10 11">
        <text>5,6-dimethylbenzimidazole + nicotinate beta-D-ribonucleotide = alpha-ribazole 5'-phosphate + nicotinate + H(+)</text>
        <dbReference type="Rhea" id="RHEA:11196"/>
        <dbReference type="ChEBI" id="CHEBI:15378"/>
        <dbReference type="ChEBI" id="CHEBI:15890"/>
        <dbReference type="ChEBI" id="CHEBI:32544"/>
        <dbReference type="ChEBI" id="CHEBI:57502"/>
        <dbReference type="ChEBI" id="CHEBI:57918"/>
        <dbReference type="EC" id="2.4.2.21"/>
    </reaction>
</comment>
<evidence type="ECO:0000256" key="11">
    <source>
        <dbReference type="HAMAP-Rule" id="MF_00230"/>
    </source>
</evidence>
<dbReference type="NCBIfam" id="TIGR03160">
    <property type="entry name" value="cobT_DBIPRT"/>
    <property type="match status" value="1"/>
</dbReference>
<evidence type="ECO:0000256" key="3">
    <source>
        <dbReference type="ARBA" id="ARBA00007110"/>
    </source>
</evidence>
<dbReference type="PANTHER" id="PTHR43463">
    <property type="entry name" value="NICOTINATE-NUCLEOTIDE--DIMETHYLBENZIMIDAZOLE PHOSPHORIBOSYLTRANSFERASE"/>
    <property type="match status" value="1"/>
</dbReference>
<dbReference type="CDD" id="cd02439">
    <property type="entry name" value="DMB-PRT_CobT"/>
    <property type="match status" value="1"/>
</dbReference>
<dbReference type="OrthoDB" id="9781491at2"/>
<dbReference type="EC" id="2.4.2.21" evidence="4 11"/>
<reference evidence="12 13" key="1">
    <citation type="submission" date="2017-11" db="EMBL/GenBank/DDBJ databases">
        <title>Comparitive Functional Genomics of Dry Heat Resistant strains isolated from the Viking Spacecraft.</title>
        <authorList>
            <person name="Seuylemezian A."/>
            <person name="Cooper K."/>
            <person name="Vaishampayan P."/>
        </authorList>
    </citation>
    <scope>NUCLEOTIDE SEQUENCE [LARGE SCALE GENOMIC DNA]</scope>
    <source>
        <strain evidence="12 13">V1-29</strain>
    </source>
</reference>
<dbReference type="Gene3D" id="3.40.50.10210">
    <property type="match status" value="1"/>
</dbReference>
<dbReference type="SUPFAM" id="SSF52733">
    <property type="entry name" value="Nicotinate mononucleotide:5,6-dimethylbenzimidazole phosphoribosyltransferase (CobT)"/>
    <property type="match status" value="1"/>
</dbReference>
<dbReference type="EMBL" id="PGUY01000016">
    <property type="protein sequence ID" value="PLT30831.1"/>
    <property type="molecule type" value="Genomic_DNA"/>
</dbReference>
<comment type="similarity">
    <text evidence="3 11">Belongs to the CobT family.</text>
</comment>
<sequence length="347" mass="36795">MYSVIKSIEPVCEESEQKQQEHLNSLTKPVGSLGALEDLAVQLAGISAQVNPEINTPGIIVFASDHGISLEGVSAYPQEVTAQMVRNFLTGGAAINVFSKRINALLEIVDIGIASELTGPQLIRRKIAYGTKNFLLEDAMSEDQAIQSIWIGMERAKNLIDKGAGLLILGEMGIGNTSPSSAIIAFLTGCEVETVVGLGTGIEEIQRLHKIQVIKNAIIYRQPLKGDPINVLAKIGGFEIGAIAGSMLYAASRKIPILLDGFISTAGAVLAAELNPLAAQYMIAGHQSAEPGHRLALEYLNKRPLLHLGMRLGEGSGAALSYPLVAAAADMARNMATFEQAGVSRKS</sequence>
<dbReference type="PANTHER" id="PTHR43463:SF1">
    <property type="entry name" value="NICOTINATE-NUCLEOTIDE--DIMETHYLBENZIMIDAZOLE PHOSPHORIBOSYLTRANSFERASE"/>
    <property type="match status" value="1"/>
</dbReference>
<keyword evidence="13" id="KW-1185">Reference proteome</keyword>
<evidence type="ECO:0000256" key="4">
    <source>
        <dbReference type="ARBA" id="ARBA00011991"/>
    </source>
</evidence>
<comment type="caution">
    <text evidence="12">The sequence shown here is derived from an EMBL/GenBank/DDBJ whole genome shotgun (WGS) entry which is preliminary data.</text>
</comment>
<proteinExistence type="inferred from homology"/>
<organism evidence="12 13">
    <name type="scientific">Peribacillus deserti</name>
    <dbReference type="NCBI Taxonomy" id="673318"/>
    <lineage>
        <taxon>Bacteria</taxon>
        <taxon>Bacillati</taxon>
        <taxon>Bacillota</taxon>
        <taxon>Bacilli</taxon>
        <taxon>Bacillales</taxon>
        <taxon>Bacillaceae</taxon>
        <taxon>Peribacillus</taxon>
    </lineage>
</organism>
<dbReference type="Proteomes" id="UP000234748">
    <property type="component" value="Unassembled WGS sequence"/>
</dbReference>
<evidence type="ECO:0000256" key="8">
    <source>
        <dbReference type="ARBA" id="ARBA00022679"/>
    </source>
</evidence>
<dbReference type="InterPro" id="IPR017846">
    <property type="entry name" value="Nict_dMeBzImd_PRibTrfase_bact"/>
</dbReference>
<keyword evidence="6 11" id="KW-0169">Cobalamin biosynthesis</keyword>
<dbReference type="NCBIfam" id="NF000996">
    <property type="entry name" value="PRK00105.1"/>
    <property type="match status" value="1"/>
</dbReference>
<dbReference type="AlphaFoldDB" id="A0A2N5M8Y8"/>
<dbReference type="UniPathway" id="UPA00061">
    <property type="reaction ID" value="UER00516"/>
</dbReference>
<dbReference type="InterPro" id="IPR036087">
    <property type="entry name" value="Nict_dMeBzImd_PRibTrfase_sf"/>
</dbReference>
<dbReference type="Pfam" id="PF02277">
    <property type="entry name" value="DBI_PRT"/>
    <property type="match status" value="1"/>
</dbReference>
<feature type="active site" description="Proton acceptor" evidence="11">
    <location>
        <position position="314"/>
    </location>
</feature>
<evidence type="ECO:0000313" key="13">
    <source>
        <dbReference type="Proteomes" id="UP000234748"/>
    </source>
</evidence>
<keyword evidence="8 11" id="KW-0808">Transferase</keyword>
<keyword evidence="7 11" id="KW-0328">Glycosyltransferase</keyword>
<comment type="function">
    <text evidence="1 11">Catalyzes the synthesis of alpha-ribazole-5'-phosphate from nicotinate mononucleotide (NAMN) and 5,6-dimethylbenzimidazole (DMB).</text>
</comment>
<evidence type="ECO:0000256" key="5">
    <source>
        <dbReference type="ARBA" id="ARBA00015486"/>
    </source>
</evidence>
<comment type="pathway">
    <text evidence="2 11">Nucleoside biosynthesis; alpha-ribazole biosynthesis; alpha-ribazole from 5,6-dimethylbenzimidazole: step 1/2.</text>
</comment>
<dbReference type="InterPro" id="IPR023195">
    <property type="entry name" value="Nict_dMeBzImd_PRibTrfase_N"/>
</dbReference>
<accession>A0A2N5M8Y8</accession>
<dbReference type="GO" id="GO:0008939">
    <property type="term" value="F:nicotinate-nucleotide-dimethylbenzimidazole phosphoribosyltransferase activity"/>
    <property type="evidence" value="ECO:0007669"/>
    <property type="project" value="UniProtKB-UniRule"/>
</dbReference>
<evidence type="ECO:0000256" key="6">
    <source>
        <dbReference type="ARBA" id="ARBA00022573"/>
    </source>
</evidence>